<dbReference type="AlphaFoldDB" id="A0A495BFN1"/>
<protein>
    <submittedName>
        <fullName evidence="2">Uncharacterized protein</fullName>
    </submittedName>
</protein>
<evidence type="ECO:0000313" key="3">
    <source>
        <dbReference type="Proteomes" id="UP000279384"/>
    </source>
</evidence>
<dbReference type="EMBL" id="RBID01000014">
    <property type="protein sequence ID" value="RKQ59014.1"/>
    <property type="molecule type" value="Genomic_DNA"/>
</dbReference>
<keyword evidence="4" id="KW-1185">Reference proteome</keyword>
<sequence>MKIQELQPGDRITEQRLDHTVAYEVIAIRQVGRRFMVTFNSALGLSSAHYQGDAYIAAAR</sequence>
<gene>
    <name evidence="2" type="ORF">C8E02_1990</name>
    <name evidence="1" type="ORF">PQU93_04330</name>
</gene>
<dbReference type="RefSeq" id="WP_047967330.1">
    <property type="nucleotide sequence ID" value="NZ_JAQQKY010000001.1"/>
</dbReference>
<evidence type="ECO:0000313" key="1">
    <source>
        <dbReference type="EMBL" id="MDC7690007.1"/>
    </source>
</evidence>
<comment type="caution">
    <text evidence="2">The sequence shown here is derived from an EMBL/GenBank/DDBJ whole genome shotgun (WGS) entry which is preliminary data.</text>
</comment>
<name>A0A495BFN1_VOGIN</name>
<dbReference type="EMBL" id="JAQQKY010000001">
    <property type="protein sequence ID" value="MDC7690007.1"/>
    <property type="molecule type" value="Genomic_DNA"/>
</dbReference>
<evidence type="ECO:0000313" key="4">
    <source>
        <dbReference type="Proteomes" id="UP001221566"/>
    </source>
</evidence>
<dbReference type="Proteomes" id="UP001221566">
    <property type="component" value="Unassembled WGS sequence"/>
</dbReference>
<accession>A0A495BFN1</accession>
<reference evidence="2 3" key="1">
    <citation type="submission" date="2018-10" db="EMBL/GenBank/DDBJ databases">
        <title>Genomic Encyclopedia of Type Strains, Phase IV (KMG-IV): sequencing the most valuable type-strain genomes for metagenomic binning, comparative biology and taxonomic classification.</title>
        <authorList>
            <person name="Goeker M."/>
        </authorList>
    </citation>
    <scope>NUCLEOTIDE SEQUENCE [LARGE SCALE GENOMIC DNA]</scope>
    <source>
        <strain evidence="2 3">DSM 3303</strain>
    </source>
</reference>
<proteinExistence type="predicted"/>
<reference evidence="1 4" key="2">
    <citation type="submission" date="2023-01" db="EMBL/GenBank/DDBJ databases">
        <title>Novel species of the genus Vogesella isolated from rivers.</title>
        <authorList>
            <person name="Lu H."/>
        </authorList>
    </citation>
    <scope>NUCLEOTIDE SEQUENCE [LARGE SCALE GENOMIC DNA]</scope>
    <source>
        <strain evidence="1 4">SH7W</strain>
    </source>
</reference>
<organism evidence="2 3">
    <name type="scientific">Vogesella indigofera</name>
    <name type="common">Pseudomonas indigofera</name>
    <dbReference type="NCBI Taxonomy" id="45465"/>
    <lineage>
        <taxon>Bacteria</taxon>
        <taxon>Pseudomonadati</taxon>
        <taxon>Pseudomonadota</taxon>
        <taxon>Betaproteobacteria</taxon>
        <taxon>Neisseriales</taxon>
        <taxon>Chromobacteriaceae</taxon>
        <taxon>Vogesella</taxon>
    </lineage>
</organism>
<dbReference type="Proteomes" id="UP000279384">
    <property type="component" value="Unassembled WGS sequence"/>
</dbReference>
<evidence type="ECO:0000313" key="2">
    <source>
        <dbReference type="EMBL" id="RKQ59014.1"/>
    </source>
</evidence>